<sequence length="47" mass="5273">MQHEALNQWHFVVAAYAIGLGGTVALLAHGWLAMRRAERRRDGTRGK</sequence>
<keyword evidence="1" id="KW-1133">Transmembrane helix</keyword>
<evidence type="ECO:0000313" key="3">
    <source>
        <dbReference type="Proteomes" id="UP001595604"/>
    </source>
</evidence>
<comment type="caution">
    <text evidence="2">The sequence shown here is derived from an EMBL/GenBank/DDBJ whole genome shotgun (WGS) entry which is preliminary data.</text>
</comment>
<organism evidence="2 3">
    <name type="scientific">Novosphingobium bradum</name>
    <dbReference type="NCBI Taxonomy" id="1737444"/>
    <lineage>
        <taxon>Bacteria</taxon>
        <taxon>Pseudomonadati</taxon>
        <taxon>Pseudomonadota</taxon>
        <taxon>Alphaproteobacteria</taxon>
        <taxon>Sphingomonadales</taxon>
        <taxon>Sphingomonadaceae</taxon>
        <taxon>Novosphingobium</taxon>
    </lineage>
</organism>
<proteinExistence type="predicted"/>
<evidence type="ECO:0008006" key="4">
    <source>
        <dbReference type="Google" id="ProtNLM"/>
    </source>
</evidence>
<keyword evidence="3" id="KW-1185">Reference proteome</keyword>
<evidence type="ECO:0000256" key="1">
    <source>
        <dbReference type="SAM" id="Phobius"/>
    </source>
</evidence>
<feature type="transmembrane region" description="Helical" evidence="1">
    <location>
        <begin position="12"/>
        <end position="32"/>
    </location>
</feature>
<keyword evidence="1" id="KW-0472">Membrane</keyword>
<accession>A0ABV7IQ41</accession>
<reference evidence="3" key="1">
    <citation type="journal article" date="2019" name="Int. J. Syst. Evol. Microbiol.">
        <title>The Global Catalogue of Microorganisms (GCM) 10K type strain sequencing project: providing services to taxonomists for standard genome sequencing and annotation.</title>
        <authorList>
            <consortium name="The Broad Institute Genomics Platform"/>
            <consortium name="The Broad Institute Genome Sequencing Center for Infectious Disease"/>
            <person name="Wu L."/>
            <person name="Ma J."/>
        </authorList>
    </citation>
    <scope>NUCLEOTIDE SEQUENCE [LARGE SCALE GENOMIC DNA]</scope>
    <source>
        <strain evidence="3">KCTC 42984</strain>
    </source>
</reference>
<evidence type="ECO:0000313" key="2">
    <source>
        <dbReference type="EMBL" id="MFC3174796.1"/>
    </source>
</evidence>
<dbReference type="Proteomes" id="UP001595604">
    <property type="component" value="Unassembled WGS sequence"/>
</dbReference>
<gene>
    <name evidence="2" type="ORF">ACFOD9_11090</name>
</gene>
<name>A0ABV7IQ41_9SPHN</name>
<dbReference type="EMBL" id="JBHRTQ010000009">
    <property type="protein sequence ID" value="MFC3174796.1"/>
    <property type="molecule type" value="Genomic_DNA"/>
</dbReference>
<protein>
    <recommendedName>
        <fullName evidence="4">Heme exporter protein D</fullName>
    </recommendedName>
</protein>
<keyword evidence="1" id="KW-0812">Transmembrane</keyword>
<dbReference type="RefSeq" id="WP_379510177.1">
    <property type="nucleotide sequence ID" value="NZ_JBHRTQ010000009.1"/>
</dbReference>